<evidence type="ECO:0000259" key="5">
    <source>
        <dbReference type="SMART" id="SM00479"/>
    </source>
</evidence>
<protein>
    <recommendedName>
        <fullName evidence="1">DNA-directed DNA polymerase</fullName>
        <ecNumber evidence="1">2.7.7.7</ecNumber>
    </recommendedName>
</protein>
<dbReference type="PANTHER" id="PTHR30231:SF41">
    <property type="entry name" value="DNA POLYMERASE III SUBUNIT EPSILON"/>
    <property type="match status" value="1"/>
</dbReference>
<dbReference type="GO" id="GO:0003887">
    <property type="term" value="F:DNA-directed DNA polymerase activity"/>
    <property type="evidence" value="ECO:0007669"/>
    <property type="project" value="UniProtKB-EC"/>
</dbReference>
<sequence length="252" mass="27897">MIEMTSGRLCILDSESTGFEWKEGHRLLEIGIVEYFNRKPTGKIYHRYFDPQRDVPEEAYAVHGISRDDAIRLGGGKTFQDILPSLRSFLKGDGSLPGPTTVVAHNASFDIGFLNWEMNTFGASSIEQMGIGVIDSLSLARAKHPGKRNNLDALVSRYLPNCDIDRELHGALKDAMLLSMVFMEMTVQQNTLQVEESYAAIGPILTPERVSLQRGALRVASVSKADRERHEASCARIAKKAGNEAVALTLEF</sequence>
<evidence type="ECO:0000313" key="6">
    <source>
        <dbReference type="EMBL" id="MBB4861358.1"/>
    </source>
</evidence>
<dbReference type="InterPro" id="IPR013520">
    <property type="entry name" value="Ribonucl_H"/>
</dbReference>
<dbReference type="InterPro" id="IPR006054">
    <property type="entry name" value="DnaQ"/>
</dbReference>
<comment type="caution">
    <text evidence="6">The sequence shown here is derived from an EMBL/GenBank/DDBJ whole genome shotgun (WGS) entry which is preliminary data.</text>
</comment>
<evidence type="ECO:0000313" key="7">
    <source>
        <dbReference type="Proteomes" id="UP000566995"/>
    </source>
</evidence>
<organism evidence="6 7">
    <name type="scientific">Pseudomonas nitroreducens</name>
    <dbReference type="NCBI Taxonomy" id="46680"/>
    <lineage>
        <taxon>Bacteria</taxon>
        <taxon>Pseudomonadati</taxon>
        <taxon>Pseudomonadota</taxon>
        <taxon>Gammaproteobacteria</taxon>
        <taxon>Pseudomonadales</taxon>
        <taxon>Pseudomonadaceae</taxon>
        <taxon>Pseudomonas</taxon>
    </lineage>
</organism>
<dbReference type="InterPro" id="IPR012337">
    <property type="entry name" value="RNaseH-like_sf"/>
</dbReference>
<dbReference type="EMBL" id="JACHLI010000001">
    <property type="protein sequence ID" value="MBB4861358.1"/>
    <property type="molecule type" value="Genomic_DNA"/>
</dbReference>
<feature type="domain" description="Exonuclease" evidence="5">
    <location>
        <begin position="8"/>
        <end position="191"/>
    </location>
</feature>
<dbReference type="Gene3D" id="3.30.420.10">
    <property type="entry name" value="Ribonuclease H-like superfamily/Ribonuclease H"/>
    <property type="match status" value="1"/>
</dbReference>
<dbReference type="SUPFAM" id="SSF53098">
    <property type="entry name" value="Ribonuclease H-like"/>
    <property type="match status" value="1"/>
</dbReference>
<dbReference type="SMART" id="SM00479">
    <property type="entry name" value="EXOIII"/>
    <property type="match status" value="1"/>
</dbReference>
<dbReference type="Proteomes" id="UP000566995">
    <property type="component" value="Unassembled WGS sequence"/>
</dbReference>
<keyword evidence="3" id="KW-0269">Exonuclease</keyword>
<dbReference type="GO" id="GO:0003677">
    <property type="term" value="F:DNA binding"/>
    <property type="evidence" value="ECO:0007669"/>
    <property type="project" value="InterPro"/>
</dbReference>
<dbReference type="GO" id="GO:0008408">
    <property type="term" value="F:3'-5' exonuclease activity"/>
    <property type="evidence" value="ECO:0007669"/>
    <property type="project" value="TreeGrafter"/>
</dbReference>
<dbReference type="PANTHER" id="PTHR30231">
    <property type="entry name" value="DNA POLYMERASE III SUBUNIT EPSILON"/>
    <property type="match status" value="1"/>
</dbReference>
<proteinExistence type="predicted"/>
<dbReference type="NCBIfam" id="TIGR00573">
    <property type="entry name" value="dnaq"/>
    <property type="match status" value="1"/>
</dbReference>
<keyword evidence="6" id="KW-0548">Nucleotidyltransferase</keyword>
<gene>
    <name evidence="6" type="ORF">HNP46_000169</name>
</gene>
<evidence type="ECO:0000256" key="2">
    <source>
        <dbReference type="ARBA" id="ARBA00022722"/>
    </source>
</evidence>
<dbReference type="GO" id="GO:0005829">
    <property type="term" value="C:cytosol"/>
    <property type="evidence" value="ECO:0007669"/>
    <property type="project" value="TreeGrafter"/>
</dbReference>
<keyword evidence="6" id="KW-0808">Transferase</keyword>
<keyword evidence="2" id="KW-0540">Nuclease</keyword>
<dbReference type="Pfam" id="PF00929">
    <property type="entry name" value="RNase_T"/>
    <property type="match status" value="1"/>
</dbReference>
<evidence type="ECO:0000256" key="1">
    <source>
        <dbReference type="ARBA" id="ARBA00012417"/>
    </source>
</evidence>
<evidence type="ECO:0000256" key="3">
    <source>
        <dbReference type="ARBA" id="ARBA00022839"/>
    </source>
</evidence>
<keyword evidence="3" id="KW-0378">Hydrolase</keyword>
<reference evidence="6 7" key="1">
    <citation type="submission" date="2020-08" db="EMBL/GenBank/DDBJ databases">
        <title>Functional genomics of gut bacteria from endangered species of beetles.</title>
        <authorList>
            <person name="Carlos-Shanley C."/>
        </authorList>
    </citation>
    <scope>NUCLEOTIDE SEQUENCE [LARGE SCALE GENOMIC DNA]</scope>
    <source>
        <strain evidence="6 7">S00179</strain>
    </source>
</reference>
<comment type="catalytic activity">
    <reaction evidence="4">
        <text>DNA(n) + a 2'-deoxyribonucleoside 5'-triphosphate = DNA(n+1) + diphosphate</text>
        <dbReference type="Rhea" id="RHEA:22508"/>
        <dbReference type="Rhea" id="RHEA-COMP:17339"/>
        <dbReference type="Rhea" id="RHEA-COMP:17340"/>
        <dbReference type="ChEBI" id="CHEBI:33019"/>
        <dbReference type="ChEBI" id="CHEBI:61560"/>
        <dbReference type="ChEBI" id="CHEBI:173112"/>
        <dbReference type="EC" id="2.7.7.7"/>
    </reaction>
</comment>
<accession>A0A7W7KFJ5</accession>
<dbReference type="RefSeq" id="WP_184585627.1">
    <property type="nucleotide sequence ID" value="NZ_JACHLI010000001.1"/>
</dbReference>
<dbReference type="EC" id="2.7.7.7" evidence="1"/>
<dbReference type="GO" id="GO:0045004">
    <property type="term" value="P:DNA replication proofreading"/>
    <property type="evidence" value="ECO:0007669"/>
    <property type="project" value="TreeGrafter"/>
</dbReference>
<dbReference type="AlphaFoldDB" id="A0A7W7KFJ5"/>
<name>A0A7W7KFJ5_PSENT</name>
<dbReference type="InterPro" id="IPR036397">
    <property type="entry name" value="RNaseH_sf"/>
</dbReference>
<evidence type="ECO:0000256" key="4">
    <source>
        <dbReference type="ARBA" id="ARBA00049244"/>
    </source>
</evidence>